<evidence type="ECO:0000313" key="3">
    <source>
        <dbReference type="Proteomes" id="UP001596024"/>
    </source>
</evidence>
<evidence type="ECO:0000256" key="1">
    <source>
        <dbReference type="SAM" id="Phobius"/>
    </source>
</evidence>
<proteinExistence type="predicted"/>
<comment type="caution">
    <text evidence="2">The sequence shown here is derived from an EMBL/GenBank/DDBJ whole genome shotgun (WGS) entry which is preliminary data.</text>
</comment>
<keyword evidence="1" id="KW-1133">Transmembrane helix</keyword>
<accession>A0ABV9N9T9</accession>
<feature type="transmembrane region" description="Helical" evidence="1">
    <location>
        <begin position="46"/>
        <end position="67"/>
    </location>
</feature>
<name>A0ABV9N9T9_9PROT</name>
<evidence type="ECO:0000313" key="2">
    <source>
        <dbReference type="EMBL" id="MFC4725086.1"/>
    </source>
</evidence>
<organism evidence="2 3">
    <name type="scientific">Glycocaulis abyssi</name>
    <dbReference type="NCBI Taxonomy" id="1433403"/>
    <lineage>
        <taxon>Bacteria</taxon>
        <taxon>Pseudomonadati</taxon>
        <taxon>Pseudomonadota</taxon>
        <taxon>Alphaproteobacteria</taxon>
        <taxon>Maricaulales</taxon>
        <taxon>Maricaulaceae</taxon>
        <taxon>Glycocaulis</taxon>
    </lineage>
</organism>
<dbReference type="RefSeq" id="WP_371392340.1">
    <property type="nucleotide sequence ID" value="NZ_CP163421.1"/>
</dbReference>
<feature type="transmembrane region" description="Helical" evidence="1">
    <location>
        <begin position="7"/>
        <end position="26"/>
    </location>
</feature>
<keyword evidence="3" id="KW-1185">Reference proteome</keyword>
<sequence length="140" mass="15355">MSFHEKTNLAMLVILAIVFGGYFYTVAGHLISDAPPPALDAVWGSLLRMVLLLVALMVAFHITATVFAPKDSEQPDERDRSIEIRAEARSGVVLGIGIVWALILLFADIEPYWIAHALMFTLVASEIAKSVMRAIAYRVG</sequence>
<gene>
    <name evidence="2" type="ORF">ACFPB0_07275</name>
</gene>
<reference evidence="3" key="1">
    <citation type="journal article" date="2019" name="Int. J. Syst. Evol. Microbiol.">
        <title>The Global Catalogue of Microorganisms (GCM) 10K type strain sequencing project: providing services to taxonomists for standard genome sequencing and annotation.</title>
        <authorList>
            <consortium name="The Broad Institute Genomics Platform"/>
            <consortium name="The Broad Institute Genome Sequencing Center for Infectious Disease"/>
            <person name="Wu L."/>
            <person name="Ma J."/>
        </authorList>
    </citation>
    <scope>NUCLEOTIDE SEQUENCE [LARGE SCALE GENOMIC DNA]</scope>
    <source>
        <strain evidence="3">CCUG 62981</strain>
    </source>
</reference>
<dbReference type="Proteomes" id="UP001596024">
    <property type="component" value="Unassembled WGS sequence"/>
</dbReference>
<feature type="transmembrane region" description="Helical" evidence="1">
    <location>
        <begin position="113"/>
        <end position="132"/>
    </location>
</feature>
<dbReference type="EMBL" id="JBHSGQ010000003">
    <property type="protein sequence ID" value="MFC4725086.1"/>
    <property type="molecule type" value="Genomic_DNA"/>
</dbReference>
<keyword evidence="1" id="KW-0812">Transmembrane</keyword>
<protein>
    <submittedName>
        <fullName evidence="2">Uncharacterized protein</fullName>
    </submittedName>
</protein>
<feature type="transmembrane region" description="Helical" evidence="1">
    <location>
        <begin position="88"/>
        <end position="107"/>
    </location>
</feature>
<keyword evidence="1" id="KW-0472">Membrane</keyword>